<accession>A0A2H3CSQ7</accession>
<dbReference type="Proteomes" id="UP000217790">
    <property type="component" value="Unassembled WGS sequence"/>
</dbReference>
<evidence type="ECO:0000313" key="2">
    <source>
        <dbReference type="Proteomes" id="UP000217790"/>
    </source>
</evidence>
<sequence length="189" mass="21708">MTHHQEIVDPISPLEKHTCSAPSSHSKTAVSKRTGIQCQPALHYFDGIFSKGVINEDELLEDMLQEMWAGEIPGSDGSLCVCINYWQYRKLQKVLAKQKQRAIQSLTAYGHADLECPKWNQDPCIFMMLNDFELHSFCYRAFVKDFLALIDASQVCYEDTRDTAKLSSSIREPPTYEFSPKWTLQHEKN</sequence>
<dbReference type="InParanoid" id="A0A2H3CSQ7"/>
<keyword evidence="2" id="KW-1185">Reference proteome</keyword>
<protein>
    <submittedName>
        <fullName evidence="1">Uncharacterized protein</fullName>
    </submittedName>
</protein>
<name>A0A2H3CSQ7_ARMGA</name>
<proteinExistence type="predicted"/>
<dbReference type="OrthoDB" id="10581901at2759"/>
<dbReference type="AlphaFoldDB" id="A0A2H3CSQ7"/>
<gene>
    <name evidence="1" type="ORF">ARMGADRAFT_1040548</name>
</gene>
<evidence type="ECO:0000313" key="1">
    <source>
        <dbReference type="EMBL" id="PBK79777.1"/>
    </source>
</evidence>
<dbReference type="EMBL" id="KZ293760">
    <property type="protein sequence ID" value="PBK79777.1"/>
    <property type="molecule type" value="Genomic_DNA"/>
</dbReference>
<organism evidence="1 2">
    <name type="scientific">Armillaria gallica</name>
    <name type="common">Bulbous honey fungus</name>
    <name type="synonym">Armillaria bulbosa</name>
    <dbReference type="NCBI Taxonomy" id="47427"/>
    <lineage>
        <taxon>Eukaryota</taxon>
        <taxon>Fungi</taxon>
        <taxon>Dikarya</taxon>
        <taxon>Basidiomycota</taxon>
        <taxon>Agaricomycotina</taxon>
        <taxon>Agaricomycetes</taxon>
        <taxon>Agaricomycetidae</taxon>
        <taxon>Agaricales</taxon>
        <taxon>Marasmiineae</taxon>
        <taxon>Physalacriaceae</taxon>
        <taxon>Armillaria</taxon>
    </lineage>
</organism>
<reference evidence="2" key="1">
    <citation type="journal article" date="2017" name="Nat. Ecol. Evol.">
        <title>Genome expansion and lineage-specific genetic innovations in the forest pathogenic fungi Armillaria.</title>
        <authorList>
            <person name="Sipos G."/>
            <person name="Prasanna A.N."/>
            <person name="Walter M.C."/>
            <person name="O'Connor E."/>
            <person name="Balint B."/>
            <person name="Krizsan K."/>
            <person name="Kiss B."/>
            <person name="Hess J."/>
            <person name="Varga T."/>
            <person name="Slot J."/>
            <person name="Riley R."/>
            <person name="Boka B."/>
            <person name="Rigling D."/>
            <person name="Barry K."/>
            <person name="Lee J."/>
            <person name="Mihaltcheva S."/>
            <person name="LaButti K."/>
            <person name="Lipzen A."/>
            <person name="Waldron R."/>
            <person name="Moloney N.M."/>
            <person name="Sperisen C."/>
            <person name="Kredics L."/>
            <person name="Vagvoelgyi C."/>
            <person name="Patrignani A."/>
            <person name="Fitzpatrick D."/>
            <person name="Nagy I."/>
            <person name="Doyle S."/>
            <person name="Anderson J.B."/>
            <person name="Grigoriev I.V."/>
            <person name="Gueldener U."/>
            <person name="Muensterkoetter M."/>
            <person name="Nagy L.G."/>
        </authorList>
    </citation>
    <scope>NUCLEOTIDE SEQUENCE [LARGE SCALE GENOMIC DNA]</scope>
    <source>
        <strain evidence="2">Ar21-2</strain>
    </source>
</reference>